<dbReference type="EMBL" id="JAUSTQ010000010">
    <property type="protein sequence ID" value="MDQ0160316.1"/>
    <property type="molecule type" value="Genomic_DNA"/>
</dbReference>
<keyword evidence="2" id="KW-1185">Reference proteome</keyword>
<gene>
    <name evidence="1" type="ORF">J2S77_002319</name>
</gene>
<evidence type="ECO:0000313" key="2">
    <source>
        <dbReference type="Proteomes" id="UP001224359"/>
    </source>
</evidence>
<comment type="caution">
    <text evidence="1">The sequence shown here is derived from an EMBL/GenBank/DDBJ whole genome shotgun (WGS) entry which is preliminary data.</text>
</comment>
<organism evidence="1 2">
    <name type="scientific">Alkalibacillus salilacus</name>
    <dbReference type="NCBI Taxonomy" id="284582"/>
    <lineage>
        <taxon>Bacteria</taxon>
        <taxon>Bacillati</taxon>
        <taxon>Bacillota</taxon>
        <taxon>Bacilli</taxon>
        <taxon>Bacillales</taxon>
        <taxon>Bacillaceae</taxon>
        <taxon>Alkalibacillus</taxon>
    </lineage>
</organism>
<reference evidence="1 2" key="1">
    <citation type="submission" date="2023-07" db="EMBL/GenBank/DDBJ databases">
        <title>Genomic Encyclopedia of Type Strains, Phase IV (KMG-IV): sequencing the most valuable type-strain genomes for metagenomic binning, comparative biology and taxonomic classification.</title>
        <authorList>
            <person name="Goeker M."/>
        </authorList>
    </citation>
    <scope>NUCLEOTIDE SEQUENCE [LARGE SCALE GENOMIC DNA]</scope>
    <source>
        <strain evidence="1 2">DSM 16460</strain>
    </source>
</reference>
<protein>
    <submittedName>
        <fullName evidence="1">Uncharacterized protein</fullName>
    </submittedName>
</protein>
<name>A0ABT9VH76_9BACI</name>
<evidence type="ECO:0000313" key="1">
    <source>
        <dbReference type="EMBL" id="MDQ0160316.1"/>
    </source>
</evidence>
<accession>A0ABT9VH76</accession>
<proteinExistence type="predicted"/>
<sequence length="30" mass="3514">MADGLDLNEKESYGENTLYINENIHELFLK</sequence>
<dbReference type="Proteomes" id="UP001224359">
    <property type="component" value="Unassembled WGS sequence"/>
</dbReference>